<protein>
    <submittedName>
        <fullName evidence="1">Uncharacterized protein</fullName>
    </submittedName>
</protein>
<dbReference type="OrthoDB" id="274417at2"/>
<accession>A0A517PEK2</accession>
<gene>
    <name evidence="1" type="ORF">CA12_39310</name>
</gene>
<keyword evidence="2" id="KW-1185">Reference proteome</keyword>
<evidence type="ECO:0000313" key="1">
    <source>
        <dbReference type="EMBL" id="QDT17797.1"/>
    </source>
</evidence>
<evidence type="ECO:0000313" key="2">
    <source>
        <dbReference type="Proteomes" id="UP000318741"/>
    </source>
</evidence>
<reference evidence="1 2" key="1">
    <citation type="submission" date="2019-02" db="EMBL/GenBank/DDBJ databases">
        <title>Deep-cultivation of Planctomycetes and their phenomic and genomic characterization uncovers novel biology.</title>
        <authorList>
            <person name="Wiegand S."/>
            <person name="Jogler M."/>
            <person name="Boedeker C."/>
            <person name="Pinto D."/>
            <person name="Vollmers J."/>
            <person name="Rivas-Marin E."/>
            <person name="Kohn T."/>
            <person name="Peeters S.H."/>
            <person name="Heuer A."/>
            <person name="Rast P."/>
            <person name="Oberbeckmann S."/>
            <person name="Bunk B."/>
            <person name="Jeske O."/>
            <person name="Meyerdierks A."/>
            <person name="Storesund J.E."/>
            <person name="Kallscheuer N."/>
            <person name="Luecker S."/>
            <person name="Lage O.M."/>
            <person name="Pohl T."/>
            <person name="Merkel B.J."/>
            <person name="Hornburger P."/>
            <person name="Mueller R.-W."/>
            <person name="Bruemmer F."/>
            <person name="Labrenz M."/>
            <person name="Spormann A.M."/>
            <person name="Op den Camp H."/>
            <person name="Overmann J."/>
            <person name="Amann R."/>
            <person name="Jetten M.S.M."/>
            <person name="Mascher T."/>
            <person name="Medema M.H."/>
            <person name="Devos D.P."/>
            <person name="Kaster A.-K."/>
            <person name="Ovreas L."/>
            <person name="Rohde M."/>
            <person name="Galperin M.Y."/>
            <person name="Jogler C."/>
        </authorList>
    </citation>
    <scope>NUCLEOTIDE SEQUENCE [LARGE SCALE GENOMIC DNA]</scope>
    <source>
        <strain evidence="1 2">CA12</strain>
    </source>
</reference>
<dbReference type="Proteomes" id="UP000318741">
    <property type="component" value="Chromosome"/>
</dbReference>
<organism evidence="1 2">
    <name type="scientific">Alienimonas californiensis</name>
    <dbReference type="NCBI Taxonomy" id="2527989"/>
    <lineage>
        <taxon>Bacteria</taxon>
        <taxon>Pseudomonadati</taxon>
        <taxon>Planctomycetota</taxon>
        <taxon>Planctomycetia</taxon>
        <taxon>Planctomycetales</taxon>
        <taxon>Planctomycetaceae</taxon>
        <taxon>Alienimonas</taxon>
    </lineage>
</organism>
<dbReference type="AlphaFoldDB" id="A0A517PEK2"/>
<proteinExistence type="predicted"/>
<dbReference type="RefSeq" id="WP_145360799.1">
    <property type="nucleotide sequence ID" value="NZ_CP036265.1"/>
</dbReference>
<dbReference type="KEGG" id="acaf:CA12_39310"/>
<sequence length="153" mass="16782">MNLRYFVVDVDGQFRRVPTAAAEAVWAGEADAGELDVILGSELKLVSALIDESLNPVMTFFLRVDLDRGAITEESRLAALEAITAGQGRRLADQRQRRQFEGWPDDWRRQLAVALDTPAASFTKLGLGGPLVLSDLWGVSLDTVMAYFEKAVG</sequence>
<name>A0A517PEK2_9PLAN</name>
<dbReference type="EMBL" id="CP036265">
    <property type="protein sequence ID" value="QDT17797.1"/>
    <property type="molecule type" value="Genomic_DNA"/>
</dbReference>